<evidence type="ECO:0000259" key="4">
    <source>
        <dbReference type="PROSITE" id="PS51228"/>
    </source>
</evidence>
<name>A0A5C5FVB5_9BASI</name>
<sequence>MSLATFERAVAFVSSSNAPTSNEQKLRLYALYKAATASRTPTTPRPGLLDFAGRAKWDAWDRLGKGDEFARLGREDEVKERARRAYVDEARKLGFSEGEGEAEALTEPREGGKKERMVAVSVLEDSFVDEASPSRIHELAIAGDVAGLEAFLAGEGKGADLNERDSYGFAPLHLATDRGHAGVVKVLLAHGVDRSLSDEDGNTALDLARLAEHDDLVALLS</sequence>
<dbReference type="SUPFAM" id="SSF47027">
    <property type="entry name" value="Acyl-CoA binding protein"/>
    <property type="match status" value="1"/>
</dbReference>
<dbReference type="InterPro" id="IPR035984">
    <property type="entry name" value="Acyl-CoA-binding_sf"/>
</dbReference>
<dbReference type="Gene3D" id="1.25.40.20">
    <property type="entry name" value="Ankyrin repeat-containing domain"/>
    <property type="match status" value="1"/>
</dbReference>
<dbReference type="Pfam" id="PF00887">
    <property type="entry name" value="ACBP"/>
    <property type="match status" value="1"/>
</dbReference>
<evidence type="ECO:0000256" key="2">
    <source>
        <dbReference type="ARBA" id="ARBA00023121"/>
    </source>
</evidence>
<protein>
    <submittedName>
        <fullName evidence="5">Acyl CoA binding protein-domain-containing protein</fullName>
    </submittedName>
</protein>
<dbReference type="Proteomes" id="UP000311382">
    <property type="component" value="Unassembled WGS sequence"/>
</dbReference>
<evidence type="ECO:0000313" key="6">
    <source>
        <dbReference type="Proteomes" id="UP000311382"/>
    </source>
</evidence>
<dbReference type="PROSITE" id="PS50297">
    <property type="entry name" value="ANK_REP_REGION"/>
    <property type="match status" value="1"/>
</dbReference>
<dbReference type="PANTHER" id="PTHR23310:SF62">
    <property type="entry name" value="ACYL-COA BINDING PROTEIN 1, ISOFORM A"/>
    <property type="match status" value="1"/>
</dbReference>
<dbReference type="STRING" id="5288.A0A5C5FVB5"/>
<keyword evidence="6" id="KW-1185">Reference proteome</keyword>
<keyword evidence="3" id="KW-0040">ANK repeat</keyword>
<feature type="domain" description="ACB" evidence="4">
    <location>
        <begin position="2"/>
        <end position="99"/>
    </location>
</feature>
<dbReference type="SUPFAM" id="SSF48403">
    <property type="entry name" value="Ankyrin repeat"/>
    <property type="match status" value="1"/>
</dbReference>
<dbReference type="GO" id="GO:0000062">
    <property type="term" value="F:fatty-acyl-CoA binding"/>
    <property type="evidence" value="ECO:0007669"/>
    <property type="project" value="InterPro"/>
</dbReference>
<dbReference type="EMBL" id="SOZI01000057">
    <property type="protein sequence ID" value="TNY20803.1"/>
    <property type="molecule type" value="Genomic_DNA"/>
</dbReference>
<comment type="similarity">
    <text evidence="1">Belongs to the ACBP family.</text>
</comment>
<dbReference type="SMART" id="SM00248">
    <property type="entry name" value="ANK"/>
    <property type="match status" value="1"/>
</dbReference>
<dbReference type="PROSITE" id="PS51228">
    <property type="entry name" value="ACB_2"/>
    <property type="match status" value="1"/>
</dbReference>
<keyword evidence="2" id="KW-0446">Lipid-binding</keyword>
<dbReference type="InterPro" id="IPR000582">
    <property type="entry name" value="Acyl-CoA-binding_protein"/>
</dbReference>
<reference evidence="5 6" key="1">
    <citation type="submission" date="2019-03" db="EMBL/GenBank/DDBJ databases">
        <title>Rhodosporidium diobovatum UCD-FST 08-225 genome sequencing, assembly, and annotation.</title>
        <authorList>
            <person name="Fakankun I.U."/>
            <person name="Fristensky B."/>
            <person name="Levin D.B."/>
        </authorList>
    </citation>
    <scope>NUCLEOTIDE SEQUENCE [LARGE SCALE GENOMIC DNA]</scope>
    <source>
        <strain evidence="5 6">UCD-FST 08-225</strain>
    </source>
</reference>
<feature type="repeat" description="ANK" evidence="3">
    <location>
        <begin position="167"/>
        <end position="199"/>
    </location>
</feature>
<accession>A0A5C5FVB5</accession>
<dbReference type="PANTHER" id="PTHR23310">
    <property type="entry name" value="ACYL-COA-BINDING PROTEIN, ACBP"/>
    <property type="match status" value="1"/>
</dbReference>
<dbReference type="PROSITE" id="PS50088">
    <property type="entry name" value="ANK_REPEAT"/>
    <property type="match status" value="1"/>
</dbReference>
<evidence type="ECO:0000256" key="3">
    <source>
        <dbReference type="PROSITE-ProRule" id="PRU00023"/>
    </source>
</evidence>
<dbReference type="GO" id="GO:0006631">
    <property type="term" value="P:fatty acid metabolic process"/>
    <property type="evidence" value="ECO:0007669"/>
    <property type="project" value="TreeGrafter"/>
</dbReference>
<dbReference type="PRINTS" id="PR00689">
    <property type="entry name" value="ACOABINDINGP"/>
</dbReference>
<evidence type="ECO:0000313" key="5">
    <source>
        <dbReference type="EMBL" id="TNY20803.1"/>
    </source>
</evidence>
<dbReference type="InterPro" id="IPR036770">
    <property type="entry name" value="Ankyrin_rpt-contain_sf"/>
</dbReference>
<organism evidence="5 6">
    <name type="scientific">Rhodotorula diobovata</name>
    <dbReference type="NCBI Taxonomy" id="5288"/>
    <lineage>
        <taxon>Eukaryota</taxon>
        <taxon>Fungi</taxon>
        <taxon>Dikarya</taxon>
        <taxon>Basidiomycota</taxon>
        <taxon>Pucciniomycotina</taxon>
        <taxon>Microbotryomycetes</taxon>
        <taxon>Sporidiobolales</taxon>
        <taxon>Sporidiobolaceae</taxon>
        <taxon>Rhodotorula</taxon>
    </lineage>
</organism>
<dbReference type="AlphaFoldDB" id="A0A5C5FVB5"/>
<evidence type="ECO:0000256" key="1">
    <source>
        <dbReference type="ARBA" id="ARBA00005567"/>
    </source>
</evidence>
<dbReference type="OrthoDB" id="341259at2759"/>
<dbReference type="Gene3D" id="1.20.80.10">
    <property type="match status" value="1"/>
</dbReference>
<gene>
    <name evidence="5" type="ORF">DMC30DRAFT_416610</name>
</gene>
<dbReference type="InterPro" id="IPR014352">
    <property type="entry name" value="FERM/acyl-CoA-bd_prot_sf"/>
</dbReference>
<comment type="caution">
    <text evidence="5">The sequence shown here is derived from an EMBL/GenBank/DDBJ whole genome shotgun (WGS) entry which is preliminary data.</text>
</comment>
<dbReference type="Pfam" id="PF13857">
    <property type="entry name" value="Ank_5"/>
    <property type="match status" value="1"/>
</dbReference>
<proteinExistence type="inferred from homology"/>
<dbReference type="InterPro" id="IPR002110">
    <property type="entry name" value="Ankyrin_rpt"/>
</dbReference>